<evidence type="ECO:0000313" key="4">
    <source>
        <dbReference type="Proteomes" id="UP000625682"/>
    </source>
</evidence>
<dbReference type="InterPro" id="IPR019267">
    <property type="entry name" value="CRISPR-assoc_Cas6_C"/>
</dbReference>
<evidence type="ECO:0000313" key="3">
    <source>
        <dbReference type="EMBL" id="GGJ69962.1"/>
    </source>
</evidence>
<dbReference type="CDD" id="cd21141">
    <property type="entry name" value="Cas6_III-like"/>
    <property type="match status" value="1"/>
</dbReference>
<comment type="caution">
    <text evidence="3">The sequence shown here is derived from an EMBL/GenBank/DDBJ whole genome shotgun (WGS) entry which is preliminary data.</text>
</comment>
<gene>
    <name evidence="3" type="ORF">GCM10012282_78510</name>
</gene>
<proteinExistence type="predicted"/>
<accession>A0A917PBV4</accession>
<dbReference type="Pfam" id="PF10040">
    <property type="entry name" value="CRISPR_Cas6"/>
    <property type="match status" value="1"/>
</dbReference>
<feature type="domain" description="CRISPR-associated protein Cas6 C-terminal" evidence="2">
    <location>
        <begin position="118"/>
        <end position="233"/>
    </location>
</feature>
<reference evidence="3" key="2">
    <citation type="submission" date="2020-09" db="EMBL/GenBank/DDBJ databases">
        <authorList>
            <person name="Sun Q."/>
            <person name="Zhou Y."/>
        </authorList>
    </citation>
    <scope>NUCLEOTIDE SEQUENCE</scope>
    <source>
        <strain evidence="3">CGMCC 4.7272</strain>
    </source>
</reference>
<dbReference type="AlphaFoldDB" id="A0A917PBV4"/>
<dbReference type="Proteomes" id="UP000625682">
    <property type="component" value="Unassembled WGS sequence"/>
</dbReference>
<feature type="compositionally biased region" description="Polar residues" evidence="1">
    <location>
        <begin position="233"/>
        <end position="249"/>
    </location>
</feature>
<feature type="region of interest" description="Disordered" evidence="1">
    <location>
        <begin position="228"/>
        <end position="287"/>
    </location>
</feature>
<protein>
    <recommendedName>
        <fullName evidence="2">CRISPR-associated protein Cas6 C-terminal domain-containing protein</fullName>
    </recommendedName>
</protein>
<evidence type="ECO:0000256" key="1">
    <source>
        <dbReference type="SAM" id="MobiDB-lite"/>
    </source>
</evidence>
<dbReference type="EMBL" id="BMMU01000057">
    <property type="protein sequence ID" value="GGJ69962.1"/>
    <property type="molecule type" value="Genomic_DNA"/>
</dbReference>
<sequence>MPTRWQLLLRPADPTRTTQVPPAQLHGLACALLEGTTADHYSQTKPFSITPLVEVPQHPGHATLVLGWLDDRTTPPLDTLRGERVRLGSQFFTIEDIRTASAPYPALQALPATHTATLTFLSVTHFTRSGRWIPLPDPELLYANLARRWNTFAPHPLPDPLITDLLATVRLTAHELRSAPADLGPTTRTGFTGHATFTLPHTTPPDTASAFTSLSAYAEVAGTGAQTAHGLGWTTTTLHPQDTRPTSRNPQPPLPTVSSPLPPTDKPPPRNRTAQGKPGSEPFPSSV</sequence>
<reference evidence="3" key="1">
    <citation type="journal article" date="2014" name="Int. J. Syst. Evol. Microbiol.">
        <title>Complete genome sequence of Corynebacterium casei LMG S-19264T (=DSM 44701T), isolated from a smear-ripened cheese.</title>
        <authorList>
            <consortium name="US DOE Joint Genome Institute (JGI-PGF)"/>
            <person name="Walter F."/>
            <person name="Albersmeier A."/>
            <person name="Kalinowski J."/>
            <person name="Ruckert C."/>
        </authorList>
    </citation>
    <scope>NUCLEOTIDE SEQUENCE</scope>
    <source>
        <strain evidence="3">CGMCC 4.7272</strain>
    </source>
</reference>
<keyword evidence="4" id="KW-1185">Reference proteome</keyword>
<organism evidence="3 4">
    <name type="scientific">Streptomyces lacrimifluminis</name>
    <dbReference type="NCBI Taxonomy" id="1500077"/>
    <lineage>
        <taxon>Bacteria</taxon>
        <taxon>Bacillati</taxon>
        <taxon>Actinomycetota</taxon>
        <taxon>Actinomycetes</taxon>
        <taxon>Kitasatosporales</taxon>
        <taxon>Streptomycetaceae</taxon>
        <taxon>Streptomyces</taxon>
    </lineage>
</organism>
<dbReference type="Gene3D" id="3.30.70.1900">
    <property type="match status" value="1"/>
</dbReference>
<feature type="compositionally biased region" description="Pro residues" evidence="1">
    <location>
        <begin position="250"/>
        <end position="266"/>
    </location>
</feature>
<name>A0A917PBV4_9ACTN</name>
<dbReference type="RefSeq" id="WP_189152169.1">
    <property type="nucleotide sequence ID" value="NZ_BAABER010000057.1"/>
</dbReference>
<evidence type="ECO:0000259" key="2">
    <source>
        <dbReference type="Pfam" id="PF10040"/>
    </source>
</evidence>